<comment type="caution">
    <text evidence="1">The sequence shown here is derived from an EMBL/GenBank/DDBJ whole genome shotgun (WGS) entry which is preliminary data.</text>
</comment>
<protein>
    <recommendedName>
        <fullName evidence="3">BTB domain-containing protein</fullName>
    </recommendedName>
</protein>
<dbReference type="EMBL" id="JAQQWN010000005">
    <property type="protein sequence ID" value="KAK8084345.1"/>
    <property type="molecule type" value="Genomic_DNA"/>
</dbReference>
<evidence type="ECO:0000313" key="1">
    <source>
        <dbReference type="EMBL" id="KAK8084345.1"/>
    </source>
</evidence>
<organism evidence="1 2">
    <name type="scientific">Apiospora hydei</name>
    <dbReference type="NCBI Taxonomy" id="1337664"/>
    <lineage>
        <taxon>Eukaryota</taxon>
        <taxon>Fungi</taxon>
        <taxon>Dikarya</taxon>
        <taxon>Ascomycota</taxon>
        <taxon>Pezizomycotina</taxon>
        <taxon>Sordariomycetes</taxon>
        <taxon>Xylariomycetidae</taxon>
        <taxon>Amphisphaeriales</taxon>
        <taxon>Apiosporaceae</taxon>
        <taxon>Apiospora</taxon>
    </lineage>
</organism>
<dbReference type="RefSeq" id="XP_066668854.1">
    <property type="nucleotide sequence ID" value="XM_066809931.1"/>
</dbReference>
<evidence type="ECO:0008006" key="3">
    <source>
        <dbReference type="Google" id="ProtNLM"/>
    </source>
</evidence>
<proteinExistence type="predicted"/>
<dbReference type="Proteomes" id="UP001433268">
    <property type="component" value="Unassembled WGS sequence"/>
</dbReference>
<gene>
    <name evidence="1" type="ORF">PG997_005616</name>
</gene>
<reference evidence="1 2" key="1">
    <citation type="submission" date="2023-01" db="EMBL/GenBank/DDBJ databases">
        <title>Analysis of 21 Apiospora genomes using comparative genomics revels a genus with tremendous synthesis potential of carbohydrate active enzymes and secondary metabolites.</title>
        <authorList>
            <person name="Sorensen T."/>
        </authorList>
    </citation>
    <scope>NUCLEOTIDE SEQUENCE [LARGE SCALE GENOMIC DNA]</scope>
    <source>
        <strain evidence="1 2">CBS 114990</strain>
    </source>
</reference>
<name>A0ABR1WLF3_9PEZI</name>
<accession>A0ABR1WLF3</accession>
<keyword evidence="2" id="KW-1185">Reference proteome</keyword>
<dbReference type="GeneID" id="92042991"/>
<evidence type="ECO:0000313" key="2">
    <source>
        <dbReference type="Proteomes" id="UP001433268"/>
    </source>
</evidence>
<sequence>MSLDLQDSHNFPIVRMVPTGSTFKPEPEPGLNADQFYAINGHIFKDFRIGDDMMLSRKETVVITVGGNHINVHRELLVGCHAFHVAFTHNMLENKNKEYIVQYELENETNSQFELQAHIILFLALYGATKLPEDQYNFRGSAGPILVRAVALAEYRMAEDYVNDRLNTMITKHFNRMVDWKTTIPCMDNSLQLELHRGYLMEINDTFIAYKCSNIRDRRFPERAFGNLIALHCPARAWEMFQSQVDEDLARRVATAAMYMFGRLHISGEVFERTTFSNADLSLFRFPQ</sequence>